<proteinExistence type="inferred from homology"/>
<dbReference type="PANTHER" id="PTHR43709:SF2">
    <property type="entry name" value="DUF453 DOMAIN PROTEIN (AFU_ORTHOLOGUE AFUA_6G00360)"/>
    <property type="match status" value="1"/>
</dbReference>
<evidence type="ECO:0000256" key="2">
    <source>
        <dbReference type="ARBA" id="ARBA00023235"/>
    </source>
</evidence>
<accession>A0ABP7D8S1</accession>
<dbReference type="InterPro" id="IPR042100">
    <property type="entry name" value="Bug_dom1"/>
</dbReference>
<dbReference type="PROSITE" id="PS51387">
    <property type="entry name" value="FAD_PCMH"/>
    <property type="match status" value="1"/>
</dbReference>
<protein>
    <recommendedName>
        <fullName evidence="3">FAD-binding PCMH-type domain-containing protein</fullName>
    </recommendedName>
</protein>
<dbReference type="InterPro" id="IPR016166">
    <property type="entry name" value="FAD-bd_PCMH"/>
</dbReference>
<comment type="similarity">
    <text evidence="1">Belongs to the PrpF family.</text>
</comment>
<feature type="domain" description="FAD-binding PCMH-type" evidence="3">
    <location>
        <begin position="178"/>
        <end position="366"/>
    </location>
</feature>
<keyword evidence="2" id="KW-0413">Isomerase</keyword>
<reference evidence="5" key="1">
    <citation type="journal article" date="2019" name="Int. J. Syst. Evol. Microbiol.">
        <title>The Global Catalogue of Microorganisms (GCM) 10K type strain sequencing project: providing services to taxonomists for standard genome sequencing and annotation.</title>
        <authorList>
            <consortium name="The Broad Institute Genomics Platform"/>
            <consortium name="The Broad Institute Genome Sequencing Center for Infectious Disease"/>
            <person name="Wu L."/>
            <person name="Ma J."/>
        </authorList>
    </citation>
    <scope>NUCLEOTIDE SEQUENCE [LARGE SCALE GENOMIC DNA]</scope>
    <source>
        <strain evidence="5">JCM 30742</strain>
    </source>
</reference>
<dbReference type="Gene3D" id="3.40.190.10">
    <property type="entry name" value="Periplasmic binding protein-like II"/>
    <property type="match status" value="1"/>
</dbReference>
<dbReference type="RefSeq" id="WP_345153782.1">
    <property type="nucleotide sequence ID" value="NZ_BAABEO010000026.1"/>
</dbReference>
<dbReference type="Gene3D" id="3.40.190.150">
    <property type="entry name" value="Bordetella uptake gene, domain 1"/>
    <property type="match status" value="1"/>
</dbReference>
<evidence type="ECO:0000259" key="3">
    <source>
        <dbReference type="PROSITE" id="PS51387"/>
    </source>
</evidence>
<dbReference type="PANTHER" id="PTHR43709">
    <property type="entry name" value="ACONITATE ISOMERASE-RELATED"/>
    <property type="match status" value="1"/>
</dbReference>
<dbReference type="Proteomes" id="UP001500752">
    <property type="component" value="Unassembled WGS sequence"/>
</dbReference>
<dbReference type="Pfam" id="PF04303">
    <property type="entry name" value="PrpF"/>
    <property type="match status" value="1"/>
</dbReference>
<evidence type="ECO:0000256" key="1">
    <source>
        <dbReference type="ARBA" id="ARBA00007673"/>
    </source>
</evidence>
<keyword evidence="5" id="KW-1185">Reference proteome</keyword>
<name>A0ABP7D8S1_9MICC</name>
<dbReference type="EMBL" id="BAABEO010000026">
    <property type="protein sequence ID" value="GAA3699902.1"/>
    <property type="molecule type" value="Genomic_DNA"/>
</dbReference>
<sequence length="773" mass="80169">MNNTTLTVPTVWMRGGTSKCWVFERGDLDATGLPIDDVLLRLYGSPDPRQVDGVGGATSTTSKAVILSKSSEPGVDVEYTFAQVGIDENKVDWGSNCGNCSAVVAPFALEKGWVQPQRGETLVRARNTNTGQMILQRVSTPDGQWDPQLDTTIPGVPFPGTAVGLGFVDPAGRTTGRLLPTGNAVDALPVGGAEVQATLLDAGAPLVIVSAETAGLGGVPFEGWSLEVLPELERLDAVRRAGAVAMGLAVTPEGAERAIPKLAIAGPADPSSAASERADVQIMMLSMGNPHPALAITGSVGLTIAAGTAGTVVQRALGAPAGEDLQIRTPAGTISTWRRSIDGSDVVGSTRTARVLARASLPLALPVPGTGAAPMPQEDLVPTAPFRASEEPSPLAALAEPARHSRRTVLTAVGLFAALGLGTTIFGGSLLNPAATTEDGDFAGETIQMVIPLAEGGGTDTWARFIGSEMVHYIPGTPGFAPTNEAGGEGITGSNHFATSARANGTEVLVSTASTVVPWVLGRDAVKYSFEDLTPVLVNGTGGVIYARTAAGVGDVTDLVERDKPLVFGGISATGLDLTTLVAFDLLGADTTATFGFEGRGPVNLALQRGEVDIDYTTTSSYASAVEGIAKEGKATVLMSFGQLDAGGNVVRDPNFPDVPTVAEAYEKIHGQAPSGEKFEAYKTLLGLTYTYQKGLWVPQGTPEKAVALLRDSAHAMSEDQAFNGRADKILGGYPISADETLPERVAEAYTVSDSTKHYVQRLLHDTYGITVE</sequence>
<dbReference type="InterPro" id="IPR007400">
    <property type="entry name" value="PrpF-like"/>
</dbReference>
<dbReference type="Gene3D" id="3.10.310.10">
    <property type="entry name" value="Diaminopimelate Epimerase, Chain A, domain 1"/>
    <property type="match status" value="2"/>
</dbReference>
<evidence type="ECO:0000313" key="4">
    <source>
        <dbReference type="EMBL" id="GAA3699902.1"/>
    </source>
</evidence>
<evidence type="ECO:0000313" key="5">
    <source>
        <dbReference type="Proteomes" id="UP001500752"/>
    </source>
</evidence>
<gene>
    <name evidence="4" type="ORF">GCM10023081_40900</name>
</gene>
<dbReference type="SUPFAM" id="SSF54506">
    <property type="entry name" value="Diaminopimelate epimerase-like"/>
    <property type="match status" value="2"/>
</dbReference>
<organism evidence="4 5">
    <name type="scientific">Arthrobacter ginkgonis</name>
    <dbReference type="NCBI Taxonomy" id="1630594"/>
    <lineage>
        <taxon>Bacteria</taxon>
        <taxon>Bacillati</taxon>
        <taxon>Actinomycetota</taxon>
        <taxon>Actinomycetes</taxon>
        <taxon>Micrococcales</taxon>
        <taxon>Micrococcaceae</taxon>
        <taxon>Arthrobacter</taxon>
    </lineage>
</organism>
<comment type="caution">
    <text evidence="4">The sequence shown here is derived from an EMBL/GenBank/DDBJ whole genome shotgun (WGS) entry which is preliminary data.</text>
</comment>